<sequence>MINLGEYQELIIKRFTSVGAFLNVEDSEEDSKEEDVLLPKAQIPKDAKIGDAIEVFIYKDSKDRTIATVKKPKIAIGELAHLTVVSKSKIGSFLDWGLEKDLFLPFSETVGSVVVGKSYLVGAYVDKSNRICGTMKVKDLLIKDSPYKENEWVEGTVYSINRDIGAFVAVEDKYDGLIPNRELYGAHEVGETIEVRVNKVLEDGKLDLSLRDRAHLQMDEDAKIILDKLSENKGTLNLNDHSSPEQIKKVLNMSKSGFKRAIGKLYKEEIIEITNKGIKFRD</sequence>
<dbReference type="PANTHER" id="PTHR37296">
    <property type="entry name" value="CONSERVED VIRULENCE FACTOR B"/>
    <property type="match status" value="1"/>
</dbReference>
<dbReference type="Pfam" id="PF21543">
    <property type="entry name" value="CvfB_2nd"/>
    <property type="match status" value="1"/>
</dbReference>
<dbReference type="Pfam" id="PF17783">
    <property type="entry name" value="WHD_CvfB"/>
    <property type="match status" value="1"/>
</dbReference>
<organism evidence="3 4">
    <name type="scientific">Paratissierella segnis</name>
    <dbReference type="NCBI Taxonomy" id="2763679"/>
    <lineage>
        <taxon>Bacteria</taxon>
        <taxon>Bacillati</taxon>
        <taxon>Bacillota</taxon>
        <taxon>Tissierellia</taxon>
        <taxon>Tissierellales</taxon>
        <taxon>Tissierellaceae</taxon>
        <taxon>Paratissierella</taxon>
    </lineage>
</organism>
<dbReference type="AlphaFoldDB" id="A0A926ESI5"/>
<dbReference type="PIRSF" id="PIRSF012524">
    <property type="entry name" value="YitL_S1"/>
    <property type="match status" value="1"/>
</dbReference>
<dbReference type="InterPro" id="IPR036388">
    <property type="entry name" value="WH-like_DNA-bd_sf"/>
</dbReference>
<dbReference type="InterPro" id="IPR014464">
    <property type="entry name" value="CvfB_fam"/>
</dbReference>
<evidence type="ECO:0000256" key="1">
    <source>
        <dbReference type="PIRNR" id="PIRNR012524"/>
    </source>
</evidence>
<dbReference type="Pfam" id="PF13509">
    <property type="entry name" value="S1_2"/>
    <property type="match status" value="2"/>
</dbReference>
<keyword evidence="4" id="KW-1185">Reference proteome</keyword>
<dbReference type="Gene3D" id="1.10.10.10">
    <property type="entry name" value="Winged helix-like DNA-binding domain superfamily/Winged helix DNA-binding domain"/>
    <property type="match status" value="1"/>
</dbReference>
<dbReference type="Proteomes" id="UP000601171">
    <property type="component" value="Unassembled WGS sequence"/>
</dbReference>
<dbReference type="InterPro" id="IPR012340">
    <property type="entry name" value="NA-bd_OB-fold"/>
</dbReference>
<feature type="domain" description="S1 motif" evidence="2">
    <location>
        <begin position="150"/>
        <end position="211"/>
    </location>
</feature>
<evidence type="ECO:0000259" key="2">
    <source>
        <dbReference type="PROSITE" id="PS50126"/>
    </source>
</evidence>
<dbReference type="SUPFAM" id="SSF50249">
    <property type="entry name" value="Nucleic acid-binding proteins"/>
    <property type="match status" value="1"/>
</dbReference>
<comment type="caution">
    <text evidence="3">The sequence shown here is derived from an EMBL/GenBank/DDBJ whole genome shotgun (WGS) entry which is preliminary data.</text>
</comment>
<dbReference type="PANTHER" id="PTHR37296:SF1">
    <property type="entry name" value="CONSERVED VIRULENCE FACTOR B"/>
    <property type="match status" value="1"/>
</dbReference>
<dbReference type="InterPro" id="IPR039566">
    <property type="entry name" value="CvfB_S1_st"/>
</dbReference>
<comment type="similarity">
    <text evidence="1">Belongs to the CvfB family.</text>
</comment>
<dbReference type="PROSITE" id="PS50126">
    <property type="entry name" value="S1"/>
    <property type="match status" value="1"/>
</dbReference>
<dbReference type="SMART" id="SM00316">
    <property type="entry name" value="S1"/>
    <property type="match status" value="2"/>
</dbReference>
<dbReference type="EMBL" id="JACRTG010000001">
    <property type="protein sequence ID" value="MBC8586652.1"/>
    <property type="molecule type" value="Genomic_DNA"/>
</dbReference>
<evidence type="ECO:0000313" key="3">
    <source>
        <dbReference type="EMBL" id="MBC8586652.1"/>
    </source>
</evidence>
<accession>A0A926ESI5</accession>
<dbReference type="Gene3D" id="2.40.50.140">
    <property type="entry name" value="Nucleic acid-binding proteins"/>
    <property type="match status" value="2"/>
</dbReference>
<dbReference type="InterPro" id="IPR048587">
    <property type="entry name" value="CvfB_S1_3rd"/>
</dbReference>
<protein>
    <submittedName>
        <fullName evidence="3">S1 RNA-binding domain-containing protein</fullName>
    </submittedName>
</protein>
<name>A0A926ESI5_9FIRM</name>
<proteinExistence type="inferred from homology"/>
<dbReference type="RefSeq" id="WP_262428114.1">
    <property type="nucleotide sequence ID" value="NZ_JACRTG010000001.1"/>
</dbReference>
<evidence type="ECO:0000313" key="4">
    <source>
        <dbReference type="Proteomes" id="UP000601171"/>
    </source>
</evidence>
<dbReference type="InterPro" id="IPR003029">
    <property type="entry name" value="S1_domain"/>
</dbReference>
<gene>
    <name evidence="3" type="ORF">H8707_00135</name>
</gene>
<dbReference type="InterPro" id="IPR040764">
    <property type="entry name" value="CvfB_WH"/>
</dbReference>
<reference evidence="3" key="1">
    <citation type="submission" date="2020-08" db="EMBL/GenBank/DDBJ databases">
        <title>Genome public.</title>
        <authorList>
            <person name="Liu C."/>
            <person name="Sun Q."/>
        </authorList>
    </citation>
    <scope>NUCLEOTIDE SEQUENCE</scope>
    <source>
        <strain evidence="3">BX21</strain>
    </source>
</reference>
<dbReference type="GO" id="GO:0003676">
    <property type="term" value="F:nucleic acid binding"/>
    <property type="evidence" value="ECO:0007669"/>
    <property type="project" value="InterPro"/>
</dbReference>